<dbReference type="SUPFAM" id="SSF56214">
    <property type="entry name" value="4'-phosphopantetheinyl transferase"/>
    <property type="match status" value="1"/>
</dbReference>
<evidence type="ECO:0000313" key="10">
    <source>
        <dbReference type="EMBL" id="MBM7561927.1"/>
    </source>
</evidence>
<dbReference type="NCBIfam" id="TIGR00556">
    <property type="entry name" value="pantethn_trn"/>
    <property type="match status" value="1"/>
</dbReference>
<evidence type="ECO:0000256" key="1">
    <source>
        <dbReference type="ARBA" id="ARBA00022516"/>
    </source>
</evidence>
<keyword evidence="7 8" id="KW-0275">Fatty acid biosynthesis</keyword>
<keyword evidence="5 8" id="KW-0460">Magnesium</keyword>
<feature type="binding site" evidence="8">
    <location>
        <position position="55"/>
    </location>
    <ligand>
        <name>Mg(2+)</name>
        <dbReference type="ChEBI" id="CHEBI:18420"/>
    </ligand>
</feature>
<dbReference type="Pfam" id="PF01648">
    <property type="entry name" value="ACPS"/>
    <property type="match status" value="1"/>
</dbReference>
<evidence type="ECO:0000256" key="6">
    <source>
        <dbReference type="ARBA" id="ARBA00023098"/>
    </source>
</evidence>
<dbReference type="Proteomes" id="UP000767854">
    <property type="component" value="Unassembled WGS sequence"/>
</dbReference>
<comment type="caution">
    <text evidence="10">The sequence shown here is derived from an EMBL/GenBank/DDBJ whole genome shotgun (WGS) entry which is preliminary data.</text>
</comment>
<evidence type="ECO:0000256" key="4">
    <source>
        <dbReference type="ARBA" id="ARBA00022832"/>
    </source>
</evidence>
<organism evidence="10 11">
    <name type="scientific">Fusibacter tunisiensis</name>
    <dbReference type="NCBI Taxonomy" id="1008308"/>
    <lineage>
        <taxon>Bacteria</taxon>
        <taxon>Bacillati</taxon>
        <taxon>Bacillota</taxon>
        <taxon>Clostridia</taxon>
        <taxon>Eubacteriales</taxon>
        <taxon>Eubacteriales Family XII. Incertae Sedis</taxon>
        <taxon>Fusibacter</taxon>
    </lineage>
</organism>
<dbReference type="InterPro" id="IPR008278">
    <property type="entry name" value="4-PPantetheinyl_Trfase_dom"/>
</dbReference>
<keyword evidence="6 8" id="KW-0443">Lipid metabolism</keyword>
<comment type="subcellular location">
    <subcellularLocation>
        <location evidence="8">Cytoplasm</location>
    </subcellularLocation>
</comment>
<keyword evidence="2 8" id="KW-0808">Transferase</keyword>
<proteinExistence type="inferred from homology"/>
<feature type="domain" description="4'-phosphopantetheinyl transferase" evidence="9">
    <location>
        <begin position="5"/>
        <end position="92"/>
    </location>
</feature>
<dbReference type="InterPro" id="IPR004568">
    <property type="entry name" value="Ppantetheine-prot_Trfase_dom"/>
</dbReference>
<comment type="similarity">
    <text evidence="8">Belongs to the P-Pant transferase superfamily. AcpS family.</text>
</comment>
<evidence type="ECO:0000256" key="5">
    <source>
        <dbReference type="ARBA" id="ARBA00022842"/>
    </source>
</evidence>
<feature type="binding site" evidence="8">
    <location>
        <position position="7"/>
    </location>
    <ligand>
        <name>Mg(2+)</name>
        <dbReference type="ChEBI" id="CHEBI:18420"/>
    </ligand>
</feature>
<evidence type="ECO:0000313" key="11">
    <source>
        <dbReference type="Proteomes" id="UP000767854"/>
    </source>
</evidence>
<keyword evidence="1 8" id="KW-0444">Lipid biosynthesis</keyword>
<dbReference type="Gene3D" id="3.90.470.20">
    <property type="entry name" value="4'-phosphopantetheinyl transferase domain"/>
    <property type="match status" value="1"/>
</dbReference>
<dbReference type="InterPro" id="IPR037143">
    <property type="entry name" value="4-PPantetheinyl_Trfase_dom_sf"/>
</dbReference>
<accession>A0ABS2MRD2</accession>
<keyword evidence="11" id="KW-1185">Reference proteome</keyword>
<keyword evidence="3 8" id="KW-0479">Metal-binding</keyword>
<dbReference type="NCBIfam" id="TIGR00516">
    <property type="entry name" value="acpS"/>
    <property type="match status" value="1"/>
</dbReference>
<evidence type="ECO:0000259" key="9">
    <source>
        <dbReference type="Pfam" id="PF01648"/>
    </source>
</evidence>
<dbReference type="EMBL" id="JAFBDT010000010">
    <property type="protein sequence ID" value="MBM7561927.1"/>
    <property type="molecule type" value="Genomic_DNA"/>
</dbReference>
<keyword evidence="4 8" id="KW-0276">Fatty acid metabolism</keyword>
<name>A0ABS2MRD2_9FIRM</name>
<dbReference type="RefSeq" id="WP_204663895.1">
    <property type="nucleotide sequence ID" value="NZ_JAFBDT010000010.1"/>
</dbReference>
<comment type="function">
    <text evidence="8">Transfers the 4'-phosphopantetheine moiety from coenzyme A to a Ser of acyl-carrier-protein.</text>
</comment>
<evidence type="ECO:0000256" key="8">
    <source>
        <dbReference type="HAMAP-Rule" id="MF_00101"/>
    </source>
</evidence>
<evidence type="ECO:0000256" key="2">
    <source>
        <dbReference type="ARBA" id="ARBA00022679"/>
    </source>
</evidence>
<sequence length="123" mass="13685">MLESGVDILEIARIDALIQKNPRFLQRFFTENERELFEKRQNRVETIAGSFAVKEAVSKVFGTGIRGFEFRDIEVLRDALGKPYVVLHNDALALFNSKGFGALSVSISHSKNLAIAFAVALKG</sequence>
<reference evidence="10 11" key="1">
    <citation type="submission" date="2021-01" db="EMBL/GenBank/DDBJ databases">
        <title>Genomic Encyclopedia of Type Strains, Phase IV (KMG-IV): sequencing the most valuable type-strain genomes for metagenomic binning, comparative biology and taxonomic classification.</title>
        <authorList>
            <person name="Goeker M."/>
        </authorList>
    </citation>
    <scope>NUCLEOTIDE SEQUENCE [LARGE SCALE GENOMIC DNA]</scope>
    <source>
        <strain evidence="10 11">DSM 24436</strain>
    </source>
</reference>
<gene>
    <name evidence="8" type="primary">acpS</name>
    <name evidence="10" type="ORF">JOC49_001470</name>
</gene>
<keyword evidence="8" id="KW-0963">Cytoplasm</keyword>
<evidence type="ECO:0000256" key="7">
    <source>
        <dbReference type="ARBA" id="ARBA00023160"/>
    </source>
</evidence>
<evidence type="ECO:0000256" key="3">
    <source>
        <dbReference type="ARBA" id="ARBA00022723"/>
    </source>
</evidence>
<protein>
    <recommendedName>
        <fullName evidence="8">Holo-[acyl-carrier-protein] synthase</fullName>
        <shortName evidence="8">Holo-ACP synthase</shortName>
        <ecNumber evidence="8">2.7.8.7</ecNumber>
    </recommendedName>
    <alternativeName>
        <fullName evidence="8">4'-phosphopantetheinyl transferase AcpS</fullName>
    </alternativeName>
</protein>
<dbReference type="InterPro" id="IPR002582">
    <property type="entry name" value="ACPS"/>
</dbReference>
<comment type="catalytic activity">
    <reaction evidence="8">
        <text>apo-[ACP] + CoA = holo-[ACP] + adenosine 3',5'-bisphosphate + H(+)</text>
        <dbReference type="Rhea" id="RHEA:12068"/>
        <dbReference type="Rhea" id="RHEA-COMP:9685"/>
        <dbReference type="Rhea" id="RHEA-COMP:9690"/>
        <dbReference type="ChEBI" id="CHEBI:15378"/>
        <dbReference type="ChEBI" id="CHEBI:29999"/>
        <dbReference type="ChEBI" id="CHEBI:57287"/>
        <dbReference type="ChEBI" id="CHEBI:58343"/>
        <dbReference type="ChEBI" id="CHEBI:64479"/>
        <dbReference type="EC" id="2.7.8.7"/>
    </reaction>
</comment>
<dbReference type="HAMAP" id="MF_00101">
    <property type="entry name" value="AcpS"/>
    <property type="match status" value="1"/>
</dbReference>
<comment type="cofactor">
    <cofactor evidence="8">
        <name>Mg(2+)</name>
        <dbReference type="ChEBI" id="CHEBI:18420"/>
    </cofactor>
</comment>
<dbReference type="EC" id="2.7.8.7" evidence="8"/>